<dbReference type="Proteomes" id="UP001249851">
    <property type="component" value="Unassembled WGS sequence"/>
</dbReference>
<proteinExistence type="predicted"/>
<dbReference type="EMBL" id="JARQWQ010000002">
    <property type="protein sequence ID" value="KAK2573777.1"/>
    <property type="molecule type" value="Genomic_DNA"/>
</dbReference>
<name>A0AAD9R659_ACRCE</name>
<protein>
    <submittedName>
        <fullName evidence="1">Uncharacterized protein</fullName>
    </submittedName>
</protein>
<gene>
    <name evidence="1" type="ORF">P5673_001471</name>
</gene>
<accession>A0AAD9R659</accession>
<evidence type="ECO:0000313" key="1">
    <source>
        <dbReference type="EMBL" id="KAK2573777.1"/>
    </source>
</evidence>
<evidence type="ECO:0000313" key="2">
    <source>
        <dbReference type="Proteomes" id="UP001249851"/>
    </source>
</evidence>
<keyword evidence="2" id="KW-1185">Reference proteome</keyword>
<dbReference type="AlphaFoldDB" id="A0AAD9R659"/>
<reference evidence="1" key="1">
    <citation type="journal article" date="2023" name="G3 (Bethesda)">
        <title>Whole genome assembly and annotation of the endangered Caribbean coral Acropora cervicornis.</title>
        <authorList>
            <person name="Selwyn J.D."/>
            <person name="Vollmer S.V."/>
        </authorList>
    </citation>
    <scope>NUCLEOTIDE SEQUENCE</scope>
    <source>
        <strain evidence="1">K2</strain>
    </source>
</reference>
<organism evidence="1 2">
    <name type="scientific">Acropora cervicornis</name>
    <name type="common">Staghorn coral</name>
    <dbReference type="NCBI Taxonomy" id="6130"/>
    <lineage>
        <taxon>Eukaryota</taxon>
        <taxon>Metazoa</taxon>
        <taxon>Cnidaria</taxon>
        <taxon>Anthozoa</taxon>
        <taxon>Hexacorallia</taxon>
        <taxon>Scleractinia</taxon>
        <taxon>Astrocoeniina</taxon>
        <taxon>Acroporidae</taxon>
        <taxon>Acropora</taxon>
    </lineage>
</organism>
<sequence>MHIAYWYFLEANEEKFVSVRKNDSLYDRPRCIEIQRLWLLVWIRWKRNPSGCHRPLQEANAGESFVAVMQLQLGV</sequence>
<reference evidence="1" key="2">
    <citation type="journal article" date="2023" name="Science">
        <title>Genomic signatures of disease resistance in endangered staghorn corals.</title>
        <authorList>
            <person name="Vollmer S.V."/>
            <person name="Selwyn J.D."/>
            <person name="Despard B.A."/>
            <person name="Roesel C.L."/>
        </authorList>
    </citation>
    <scope>NUCLEOTIDE SEQUENCE</scope>
    <source>
        <strain evidence="1">K2</strain>
    </source>
</reference>
<comment type="caution">
    <text evidence="1">The sequence shown here is derived from an EMBL/GenBank/DDBJ whole genome shotgun (WGS) entry which is preliminary data.</text>
</comment>